<proteinExistence type="predicted"/>
<evidence type="ECO:0000313" key="4">
    <source>
        <dbReference type="EMBL" id="CAH1427351.1"/>
    </source>
</evidence>
<dbReference type="SUPFAM" id="SSF51430">
    <property type="entry name" value="NAD(P)-linked oxidoreductase"/>
    <property type="match status" value="1"/>
</dbReference>
<dbReference type="PANTHER" id="PTHR43625">
    <property type="entry name" value="AFLATOXIN B1 ALDEHYDE REDUCTASE"/>
    <property type="match status" value="1"/>
</dbReference>
<dbReference type="InterPro" id="IPR023210">
    <property type="entry name" value="NADP_OxRdtase_dom"/>
</dbReference>
<organism evidence="4 5">
    <name type="scientific">Lactuca virosa</name>
    <dbReference type="NCBI Taxonomy" id="75947"/>
    <lineage>
        <taxon>Eukaryota</taxon>
        <taxon>Viridiplantae</taxon>
        <taxon>Streptophyta</taxon>
        <taxon>Embryophyta</taxon>
        <taxon>Tracheophyta</taxon>
        <taxon>Spermatophyta</taxon>
        <taxon>Magnoliopsida</taxon>
        <taxon>eudicotyledons</taxon>
        <taxon>Gunneridae</taxon>
        <taxon>Pentapetalae</taxon>
        <taxon>asterids</taxon>
        <taxon>campanulids</taxon>
        <taxon>Asterales</taxon>
        <taxon>Asteraceae</taxon>
        <taxon>Cichorioideae</taxon>
        <taxon>Cichorieae</taxon>
        <taxon>Lactucinae</taxon>
        <taxon>Lactuca</taxon>
    </lineage>
</organism>
<comment type="caution">
    <text evidence="4">The sequence shown here is derived from an EMBL/GenBank/DDBJ whole genome shotgun (WGS) entry which is preliminary data.</text>
</comment>
<dbReference type="EMBL" id="CAKMRJ010002223">
    <property type="protein sequence ID" value="CAH1427351.1"/>
    <property type="molecule type" value="Genomic_DNA"/>
</dbReference>
<evidence type="ECO:0000256" key="2">
    <source>
        <dbReference type="ARBA" id="ARBA00023002"/>
    </source>
</evidence>
<protein>
    <recommendedName>
        <fullName evidence="3">NADP-dependent oxidoreductase domain-containing protein</fullName>
    </recommendedName>
</protein>
<dbReference type="AlphaFoldDB" id="A0AAU9MP53"/>
<gene>
    <name evidence="4" type="ORF">LVIROSA_LOCUS14363</name>
</gene>
<dbReference type="Gene3D" id="3.20.20.100">
    <property type="entry name" value="NADP-dependent oxidoreductase domain"/>
    <property type="match status" value="1"/>
</dbReference>
<feature type="domain" description="NADP-dependent oxidoreductase" evidence="3">
    <location>
        <begin position="1"/>
        <end position="53"/>
    </location>
</feature>
<evidence type="ECO:0000313" key="5">
    <source>
        <dbReference type="Proteomes" id="UP001157418"/>
    </source>
</evidence>
<dbReference type="GO" id="GO:0005737">
    <property type="term" value="C:cytoplasm"/>
    <property type="evidence" value="ECO:0007669"/>
    <property type="project" value="TreeGrafter"/>
</dbReference>
<dbReference type="InterPro" id="IPR050791">
    <property type="entry name" value="Aldo-Keto_reductase"/>
</dbReference>
<keyword evidence="5" id="KW-1185">Reference proteome</keyword>
<reference evidence="4 5" key="1">
    <citation type="submission" date="2022-01" db="EMBL/GenBank/DDBJ databases">
        <authorList>
            <person name="Xiong W."/>
            <person name="Schranz E."/>
        </authorList>
    </citation>
    <scope>NUCLEOTIDE SEQUENCE [LARGE SCALE GENOMIC DNA]</scope>
</reference>
<dbReference type="GO" id="GO:0016491">
    <property type="term" value="F:oxidoreductase activity"/>
    <property type="evidence" value="ECO:0007669"/>
    <property type="project" value="UniProtKB-KW"/>
</dbReference>
<dbReference type="InterPro" id="IPR036812">
    <property type="entry name" value="NAD(P)_OxRdtase_dom_sf"/>
</dbReference>
<dbReference type="Proteomes" id="UP001157418">
    <property type="component" value="Unassembled WGS sequence"/>
</dbReference>
<evidence type="ECO:0000259" key="3">
    <source>
        <dbReference type="Pfam" id="PF00248"/>
    </source>
</evidence>
<dbReference type="Gene3D" id="1.25.40.790">
    <property type="match status" value="1"/>
</dbReference>
<sequence length="219" mass="25343">MVEEGKIKYIGLSEANADTIRRAHAIHPVTALQMEYSLWTRDIEEELIPLCSQVTTHFVEDSGIISAWVSLNILIKILETSKGFAIFNEYIYELKVCEDEAESIAKAKRDEEEKLREKERPFHKRKEREEQEVERFSSVDHGVSKLSLLSKVLAVTVRFIQKDAEKKKTSFNPKPYFKLFIDWLLELSTLDPVLKVLTCLETSFHALLPLKVPAFRLFS</sequence>
<dbReference type="PANTHER" id="PTHR43625:SF81">
    <property type="entry name" value="OS01G0618100 PROTEIN"/>
    <property type="match status" value="1"/>
</dbReference>
<keyword evidence="1" id="KW-0521">NADP</keyword>
<keyword evidence="2" id="KW-0560">Oxidoreductase</keyword>
<accession>A0AAU9MP53</accession>
<dbReference type="Pfam" id="PF00248">
    <property type="entry name" value="Aldo_ket_red"/>
    <property type="match status" value="1"/>
</dbReference>
<evidence type="ECO:0000256" key="1">
    <source>
        <dbReference type="ARBA" id="ARBA00022857"/>
    </source>
</evidence>
<name>A0AAU9MP53_9ASTR</name>